<evidence type="ECO:0000256" key="1">
    <source>
        <dbReference type="SAM" id="Phobius"/>
    </source>
</evidence>
<keyword evidence="1" id="KW-0812">Transmembrane</keyword>
<evidence type="ECO:0000313" key="2">
    <source>
        <dbReference type="EMBL" id="SUU83241.1"/>
    </source>
</evidence>
<name>A0A380W2R8_AFIFE</name>
<evidence type="ECO:0000313" key="3">
    <source>
        <dbReference type="Proteomes" id="UP000254343"/>
    </source>
</evidence>
<keyword evidence="1" id="KW-1133">Transmembrane helix</keyword>
<accession>A0A380W2R8</accession>
<proteinExistence type="predicted"/>
<keyword evidence="1" id="KW-0472">Membrane</keyword>
<dbReference type="Proteomes" id="UP000254343">
    <property type="component" value="Unassembled WGS sequence"/>
</dbReference>
<dbReference type="AlphaFoldDB" id="A0A380W2R8"/>
<reference evidence="2 3" key="1">
    <citation type="submission" date="2018-06" db="EMBL/GenBank/DDBJ databases">
        <authorList>
            <consortium name="Pathogen Informatics"/>
            <person name="Doyle S."/>
        </authorList>
    </citation>
    <scope>NUCLEOTIDE SEQUENCE [LARGE SCALE GENOMIC DNA]</scope>
    <source>
        <strain evidence="2 3">NCTC12722</strain>
    </source>
</reference>
<feature type="transmembrane region" description="Helical" evidence="1">
    <location>
        <begin position="31"/>
        <end position="50"/>
    </location>
</feature>
<gene>
    <name evidence="2" type="ORF">NCTC12722_00404</name>
</gene>
<dbReference type="EMBL" id="UIGB01000001">
    <property type="protein sequence ID" value="SUU83241.1"/>
    <property type="molecule type" value="Genomic_DNA"/>
</dbReference>
<organism evidence="2 3">
    <name type="scientific">Afipia felis</name>
    <name type="common">Cat scratch disease bacillus</name>
    <dbReference type="NCBI Taxonomy" id="1035"/>
    <lineage>
        <taxon>Bacteria</taxon>
        <taxon>Pseudomonadati</taxon>
        <taxon>Pseudomonadota</taxon>
        <taxon>Alphaproteobacteria</taxon>
        <taxon>Hyphomicrobiales</taxon>
        <taxon>Nitrobacteraceae</taxon>
        <taxon>Afipia</taxon>
    </lineage>
</organism>
<dbReference type="RefSeq" id="WP_002718021.1">
    <property type="nucleotide sequence ID" value="NZ_UFSI01000001.1"/>
</dbReference>
<sequence>MVDLKFLIPAPPPCPDNAFQMIGRYFGSRRGLFVLGAVIIILGVAFNWSWLLALGIAPLLLSALPCLAMCALGLCMHKMTGRSDNGD</sequence>
<protein>
    <submittedName>
        <fullName evidence="2">Uncharacterized protein</fullName>
    </submittedName>
</protein>
<feature type="transmembrane region" description="Helical" evidence="1">
    <location>
        <begin position="56"/>
        <end position="75"/>
    </location>
</feature>